<evidence type="ECO:0000313" key="3">
    <source>
        <dbReference type="EMBL" id="TKT01669.1"/>
    </source>
</evidence>
<comment type="caution">
    <text evidence="3">The sequence shown here is derived from an EMBL/GenBank/DDBJ whole genome shotgun (WGS) entry which is preliminary data.</text>
</comment>
<dbReference type="EMBL" id="SZNQ01000001">
    <property type="protein sequence ID" value="TKT01669.1"/>
    <property type="molecule type" value="Genomic_DNA"/>
</dbReference>
<sequence>MLDIPSRVRVHVETLLAAQNHMGVCDAFEQYAPVREPDAMNAPHPPKVAGIDSTVPSPAHTVAPAPAAPEAPPVAAAPTVPTVPCAPGALLQDRLAGWVSDLTTLHELTERLARTNVLDDALQELLRAGAALVGAQRGLVALEPADGLGPDTTLGLGLGRADLGHLVTVPRNALPFGRILDGLPGGEDGVAEPDLSAEDGLDPRHREVAARLGYAASYALPLAGETTGRLGAAVWLYDEPAEPDERRRHLVGLYVRHAAEHLARLREVERTRACMRTIAEELLPSRLPRVAGVQLAARHRTGPHGGGDWYDALPLPDAALGLSVGAVTGSGPSAVAAMGRLRASLRAYAVMEGEDPVAVLSDLELLLRLTEPARSATALFAYCEPALRKVTLAGAGHCPPLLTGVRRTEFVETSVSAPLGMLACWEAPSVELEAEAGETVLLYTDGLLHRTGETTDRAFARLHAAAAGVPRALRQDPGAVADHVLRTVLPDGLDAQDGAEDVVVLAARFE</sequence>
<gene>
    <name evidence="3" type="ORF">E4U91_17270</name>
</gene>
<dbReference type="InterPro" id="IPR029016">
    <property type="entry name" value="GAF-like_dom_sf"/>
</dbReference>
<dbReference type="PANTHER" id="PTHR43156:SF2">
    <property type="entry name" value="STAGE II SPORULATION PROTEIN E"/>
    <property type="match status" value="1"/>
</dbReference>
<feature type="domain" description="PPM-type phosphatase" evidence="2">
    <location>
        <begin position="290"/>
        <end position="509"/>
    </location>
</feature>
<dbReference type="InterPro" id="IPR036457">
    <property type="entry name" value="PPM-type-like_dom_sf"/>
</dbReference>
<dbReference type="SMART" id="SM00331">
    <property type="entry name" value="PP2C_SIG"/>
    <property type="match status" value="1"/>
</dbReference>
<name>A0A4U5WIA6_STRLS</name>
<evidence type="ECO:0000313" key="4">
    <source>
        <dbReference type="Proteomes" id="UP000305929"/>
    </source>
</evidence>
<dbReference type="Gene3D" id="3.30.450.40">
    <property type="match status" value="1"/>
</dbReference>
<keyword evidence="1" id="KW-0378">Hydrolase</keyword>
<evidence type="ECO:0000256" key="1">
    <source>
        <dbReference type="ARBA" id="ARBA00022801"/>
    </source>
</evidence>
<organism evidence="3 4">
    <name type="scientific">Streptomyces lasalocidi</name>
    <name type="common">Streptomyces lasaliensis</name>
    <dbReference type="NCBI Taxonomy" id="324833"/>
    <lineage>
        <taxon>Bacteria</taxon>
        <taxon>Bacillati</taxon>
        <taxon>Actinomycetota</taxon>
        <taxon>Actinomycetes</taxon>
        <taxon>Kitasatosporales</taxon>
        <taxon>Streptomycetaceae</taxon>
        <taxon>Streptomyces</taxon>
    </lineage>
</organism>
<dbReference type="Pfam" id="PF07228">
    <property type="entry name" value="SpoIIE"/>
    <property type="match status" value="1"/>
</dbReference>
<dbReference type="OrthoDB" id="3848519at2"/>
<reference evidence="3 4" key="1">
    <citation type="submission" date="2019-04" db="EMBL/GenBank/DDBJ databases">
        <title>Streptomyces lasaliensis sp. nov., an Actinomycete isolated from soil which produces the polyether antibiotic lasalocid.</title>
        <authorList>
            <person name="Erwin G."/>
            <person name="Haber C."/>
        </authorList>
    </citation>
    <scope>NUCLEOTIDE SEQUENCE [LARGE SCALE GENOMIC DNA]</scope>
    <source>
        <strain evidence="3 4">X-537</strain>
    </source>
</reference>
<dbReference type="AlphaFoldDB" id="A0A4U5WIA6"/>
<dbReference type="SUPFAM" id="SSF55781">
    <property type="entry name" value="GAF domain-like"/>
    <property type="match status" value="1"/>
</dbReference>
<dbReference type="Gene3D" id="3.60.40.10">
    <property type="entry name" value="PPM-type phosphatase domain"/>
    <property type="match status" value="1"/>
</dbReference>
<protein>
    <submittedName>
        <fullName evidence="3">Serine/threonine-protein phosphatase</fullName>
    </submittedName>
</protein>
<evidence type="ECO:0000259" key="2">
    <source>
        <dbReference type="SMART" id="SM00331"/>
    </source>
</evidence>
<dbReference type="InterPro" id="IPR052016">
    <property type="entry name" value="Bact_Sigma-Reg"/>
</dbReference>
<dbReference type="InterPro" id="IPR001932">
    <property type="entry name" value="PPM-type_phosphatase-like_dom"/>
</dbReference>
<dbReference type="GO" id="GO:0016791">
    <property type="term" value="F:phosphatase activity"/>
    <property type="evidence" value="ECO:0007669"/>
    <property type="project" value="TreeGrafter"/>
</dbReference>
<proteinExistence type="predicted"/>
<keyword evidence="4" id="KW-1185">Reference proteome</keyword>
<dbReference type="RefSeq" id="WP_137307683.1">
    <property type="nucleotide sequence ID" value="NZ_SZNQ01000001.1"/>
</dbReference>
<accession>A0A4U5WIA6</accession>
<dbReference type="Proteomes" id="UP000305929">
    <property type="component" value="Unassembled WGS sequence"/>
</dbReference>
<dbReference type="PANTHER" id="PTHR43156">
    <property type="entry name" value="STAGE II SPORULATION PROTEIN E-RELATED"/>
    <property type="match status" value="1"/>
</dbReference>